<dbReference type="Gene3D" id="1.20.1290.10">
    <property type="entry name" value="AhpD-like"/>
    <property type="match status" value="1"/>
</dbReference>
<dbReference type="NCBIfam" id="TIGR00778">
    <property type="entry name" value="ahpD_dom"/>
    <property type="match status" value="1"/>
</dbReference>
<reference evidence="2 3" key="1">
    <citation type="submission" date="2017-06" db="EMBL/GenBank/DDBJ databases">
        <title>Celeribacter sp. TSPH2 complete genome sequence.</title>
        <authorList>
            <person name="Woo J.-H."/>
            <person name="Kim H.-S."/>
        </authorList>
    </citation>
    <scope>NUCLEOTIDE SEQUENCE [LARGE SCALE GENOMIC DNA]</scope>
    <source>
        <strain evidence="2 3">TSPH2</strain>
    </source>
</reference>
<dbReference type="PANTHER" id="PTHR33930:SF2">
    <property type="entry name" value="BLR3452 PROTEIN"/>
    <property type="match status" value="1"/>
</dbReference>
<evidence type="ECO:0000259" key="1">
    <source>
        <dbReference type="Pfam" id="PF02627"/>
    </source>
</evidence>
<dbReference type="AlphaFoldDB" id="A0A291GCR3"/>
<organism evidence="2 3">
    <name type="scientific">Celeribacter ethanolicus</name>
    <dbReference type="NCBI Taxonomy" id="1758178"/>
    <lineage>
        <taxon>Bacteria</taxon>
        <taxon>Pseudomonadati</taxon>
        <taxon>Pseudomonadota</taxon>
        <taxon>Alphaproteobacteria</taxon>
        <taxon>Rhodobacterales</taxon>
        <taxon>Roseobacteraceae</taxon>
        <taxon>Celeribacter</taxon>
    </lineage>
</organism>
<dbReference type="OrthoDB" id="1683318at2"/>
<protein>
    <submittedName>
        <fullName evidence="2">Alkylhydroperoxidase</fullName>
    </submittedName>
</protein>
<dbReference type="InterPro" id="IPR029032">
    <property type="entry name" value="AhpD-like"/>
</dbReference>
<dbReference type="InterPro" id="IPR004675">
    <property type="entry name" value="AhpD_core"/>
</dbReference>
<dbReference type="Pfam" id="PF02627">
    <property type="entry name" value="CMD"/>
    <property type="match status" value="1"/>
</dbReference>
<dbReference type="GO" id="GO:0051920">
    <property type="term" value="F:peroxiredoxin activity"/>
    <property type="evidence" value="ECO:0007669"/>
    <property type="project" value="InterPro"/>
</dbReference>
<keyword evidence="2" id="KW-0575">Peroxidase</keyword>
<dbReference type="SUPFAM" id="SSF69118">
    <property type="entry name" value="AhpD-like"/>
    <property type="match status" value="1"/>
</dbReference>
<dbReference type="KEGG" id="ceh:CEW89_09805"/>
<name>A0A291GCR3_9RHOB</name>
<dbReference type="PANTHER" id="PTHR33930">
    <property type="entry name" value="ALKYL HYDROPEROXIDE REDUCTASE AHPD"/>
    <property type="match status" value="1"/>
</dbReference>
<gene>
    <name evidence="2" type="ORF">CEW89_09805</name>
</gene>
<dbReference type="Proteomes" id="UP000217935">
    <property type="component" value="Chromosome"/>
</dbReference>
<dbReference type="InterPro" id="IPR003779">
    <property type="entry name" value="CMD-like"/>
</dbReference>
<dbReference type="EMBL" id="CP022196">
    <property type="protein sequence ID" value="ATG47832.1"/>
    <property type="molecule type" value="Genomic_DNA"/>
</dbReference>
<accession>A0A291GCR3</accession>
<proteinExistence type="predicted"/>
<evidence type="ECO:0000313" key="3">
    <source>
        <dbReference type="Proteomes" id="UP000217935"/>
    </source>
</evidence>
<feature type="domain" description="Carboxymuconolactone decarboxylase-like" evidence="1">
    <location>
        <begin position="25"/>
        <end position="104"/>
    </location>
</feature>
<sequence length="117" mass="12526">MSWVEKNESMRTALRALNKANANIPAGFGALSKAALEGDALDHKTKELLATAIAVAVRCEPCVGFHVEALMKYGGTREELTEMLAMNVQMGGGPVLMYAAKALECWDELAETGLPKS</sequence>
<evidence type="ECO:0000313" key="2">
    <source>
        <dbReference type="EMBL" id="ATG47832.1"/>
    </source>
</evidence>
<dbReference type="RefSeq" id="WP_096805786.1">
    <property type="nucleotide sequence ID" value="NZ_CP022196.1"/>
</dbReference>
<keyword evidence="2" id="KW-0560">Oxidoreductase</keyword>
<dbReference type="STRING" id="1758178.GCA_001550095_03399"/>
<keyword evidence="3" id="KW-1185">Reference proteome</keyword>